<feature type="non-terminal residue" evidence="2">
    <location>
        <position position="1"/>
    </location>
</feature>
<protein>
    <submittedName>
        <fullName evidence="2">Uncharacterized protein</fullName>
    </submittedName>
</protein>
<proteinExistence type="predicted"/>
<reference evidence="2 3" key="1">
    <citation type="submission" date="2016-02" db="EMBL/GenBank/DDBJ databases">
        <title>Genome analysis of coral dinoflagellate symbionts highlights evolutionary adaptations to a symbiotic lifestyle.</title>
        <authorList>
            <person name="Aranda M."/>
            <person name="Li Y."/>
            <person name="Liew Y.J."/>
            <person name="Baumgarten S."/>
            <person name="Simakov O."/>
            <person name="Wilson M."/>
            <person name="Piel J."/>
            <person name="Ashoor H."/>
            <person name="Bougouffa S."/>
            <person name="Bajic V.B."/>
            <person name="Ryu T."/>
            <person name="Ravasi T."/>
            <person name="Bayer T."/>
            <person name="Micklem G."/>
            <person name="Kim H."/>
            <person name="Bhak J."/>
            <person name="Lajeunesse T.C."/>
            <person name="Voolstra C.R."/>
        </authorList>
    </citation>
    <scope>NUCLEOTIDE SEQUENCE [LARGE SCALE GENOMIC DNA]</scope>
    <source>
        <strain evidence="2 3">CCMP2467</strain>
    </source>
</reference>
<organism evidence="2 3">
    <name type="scientific">Symbiodinium microadriaticum</name>
    <name type="common">Dinoflagellate</name>
    <name type="synonym">Zooxanthella microadriatica</name>
    <dbReference type="NCBI Taxonomy" id="2951"/>
    <lineage>
        <taxon>Eukaryota</taxon>
        <taxon>Sar</taxon>
        <taxon>Alveolata</taxon>
        <taxon>Dinophyceae</taxon>
        <taxon>Suessiales</taxon>
        <taxon>Symbiodiniaceae</taxon>
        <taxon>Symbiodinium</taxon>
    </lineage>
</organism>
<evidence type="ECO:0000313" key="3">
    <source>
        <dbReference type="Proteomes" id="UP000186817"/>
    </source>
</evidence>
<dbReference type="Proteomes" id="UP000186817">
    <property type="component" value="Unassembled WGS sequence"/>
</dbReference>
<feature type="compositionally biased region" description="Basic and acidic residues" evidence="1">
    <location>
        <begin position="21"/>
        <end position="30"/>
    </location>
</feature>
<dbReference type="AlphaFoldDB" id="A0A1Q9BTA2"/>
<evidence type="ECO:0000313" key="2">
    <source>
        <dbReference type="EMBL" id="OLP73882.1"/>
    </source>
</evidence>
<dbReference type="OrthoDB" id="5986190at2759"/>
<evidence type="ECO:0000256" key="1">
    <source>
        <dbReference type="SAM" id="MobiDB-lite"/>
    </source>
</evidence>
<accession>A0A1Q9BTA2</accession>
<feature type="region of interest" description="Disordered" evidence="1">
    <location>
        <begin position="1"/>
        <end position="30"/>
    </location>
</feature>
<dbReference type="EMBL" id="LSRX01004597">
    <property type="protein sequence ID" value="OLP73882.1"/>
    <property type="molecule type" value="Genomic_DNA"/>
</dbReference>
<sequence>VAILHDLNSTNGTFASSSEPPVDRVPLEGT</sequence>
<feature type="compositionally biased region" description="Polar residues" evidence="1">
    <location>
        <begin position="7"/>
        <end position="19"/>
    </location>
</feature>
<name>A0A1Q9BTA2_SYMMI</name>
<gene>
    <name evidence="2" type="ORF">AK812_SmicGene46736</name>
</gene>
<keyword evidence="3" id="KW-1185">Reference proteome</keyword>
<feature type="non-terminal residue" evidence="2">
    <location>
        <position position="30"/>
    </location>
</feature>
<comment type="caution">
    <text evidence="2">The sequence shown here is derived from an EMBL/GenBank/DDBJ whole genome shotgun (WGS) entry which is preliminary data.</text>
</comment>